<keyword evidence="2" id="KW-1185">Reference proteome</keyword>
<comment type="caution">
    <text evidence="1">The sequence shown here is derived from an EMBL/GenBank/DDBJ whole genome shotgun (WGS) entry which is preliminary data.</text>
</comment>
<organism evidence="1 2">
    <name type="scientific">Vibrio caribbeanicus ATCC BAA-2122</name>
    <dbReference type="NCBI Taxonomy" id="796620"/>
    <lineage>
        <taxon>Bacteria</taxon>
        <taxon>Pseudomonadati</taxon>
        <taxon>Pseudomonadota</taxon>
        <taxon>Gammaproteobacteria</taxon>
        <taxon>Vibrionales</taxon>
        <taxon>Vibrionaceae</taxon>
        <taxon>Vibrio</taxon>
    </lineage>
</organism>
<sequence length="69" mass="7775">MNYCDQMKINPVKHHTLNSRETIFGDKNDDLSEPCAKSGYINVIDSKHFVVPQNVTHMGKITGELNDKG</sequence>
<accession>E3BMT8</accession>
<dbReference type="STRING" id="796620.VIBC2010_10761"/>
<name>E3BMT8_9VIBR</name>
<protein>
    <submittedName>
        <fullName evidence="1">Uncharacterized protein</fullName>
    </submittedName>
</protein>
<evidence type="ECO:0000313" key="2">
    <source>
        <dbReference type="Proteomes" id="UP000002943"/>
    </source>
</evidence>
<evidence type="ECO:0000313" key="1">
    <source>
        <dbReference type="EMBL" id="EFP95564.1"/>
    </source>
</evidence>
<proteinExistence type="predicted"/>
<reference evidence="1 2" key="1">
    <citation type="journal article" date="2012" name="Int. J. Syst. Evol. Microbiol.">
        <title>Vibrio caribbeanicus sp. nov., isolated from the marine sponge Scleritoderma cyanea.</title>
        <authorList>
            <person name="Hoffmann M."/>
            <person name="Monday S.R."/>
            <person name="Allard M.W."/>
            <person name="Strain E.A."/>
            <person name="Whittaker P."/>
            <person name="Naum M."/>
            <person name="McCarthy P.J."/>
            <person name="Lopez J.V."/>
            <person name="Fischer M."/>
            <person name="Brown E.W."/>
        </authorList>
    </citation>
    <scope>NUCLEOTIDE SEQUENCE [LARGE SCALE GENOMIC DNA]</scope>
    <source>
        <strain evidence="1 2">ATCC BAA-2122</strain>
    </source>
</reference>
<dbReference type="EMBL" id="AEIU01000091">
    <property type="protein sequence ID" value="EFP95564.1"/>
    <property type="molecule type" value="Genomic_DNA"/>
</dbReference>
<dbReference type="AlphaFoldDB" id="E3BMT8"/>
<dbReference type="RefSeq" id="WP_009602442.1">
    <property type="nucleotide sequence ID" value="NZ_CAWLFW010000036.1"/>
</dbReference>
<dbReference type="Proteomes" id="UP000002943">
    <property type="component" value="Unassembled WGS sequence"/>
</dbReference>
<gene>
    <name evidence="1" type="ORF">VIBC2010_10761</name>
</gene>